<dbReference type="STRING" id="1224163.B841_03460"/>
<name>S5T0U7_9CORY</name>
<sequence>MSAWDQEIFTEEVNEEFLDELVELDDEEIIEAIQDACLLALRQAGSISEDERRNGLAAATIAAIWAGAPFTAGQVASDYPYIRELIGSGSEELSEAAAELLESEETDADLDQFIEALA</sequence>
<proteinExistence type="predicted"/>
<organism evidence="1 2">
    <name type="scientific">Corynebacterium maris DSM 45190</name>
    <dbReference type="NCBI Taxonomy" id="1224163"/>
    <lineage>
        <taxon>Bacteria</taxon>
        <taxon>Bacillati</taxon>
        <taxon>Actinomycetota</taxon>
        <taxon>Actinomycetes</taxon>
        <taxon>Mycobacteriales</taxon>
        <taxon>Corynebacteriaceae</taxon>
        <taxon>Corynebacterium</taxon>
    </lineage>
</organism>
<dbReference type="InterPro" id="IPR025355">
    <property type="entry name" value="DUF4259"/>
</dbReference>
<keyword evidence="2" id="KW-1185">Reference proteome</keyword>
<dbReference type="AlphaFoldDB" id="S5T0U7"/>
<gene>
    <name evidence="1" type="ORF">B841_03460</name>
</gene>
<evidence type="ECO:0000313" key="1">
    <source>
        <dbReference type="EMBL" id="AGS34175.1"/>
    </source>
</evidence>
<dbReference type="KEGG" id="cmd:B841_03460"/>
<protein>
    <recommendedName>
        <fullName evidence="3">DUF4259 domain-containing protein</fullName>
    </recommendedName>
</protein>
<dbReference type="RefSeq" id="WP_020934108.1">
    <property type="nucleotide sequence ID" value="NC_021915.1"/>
</dbReference>
<dbReference type="Pfam" id="PF14078">
    <property type="entry name" value="DUF4259"/>
    <property type="match status" value="1"/>
</dbReference>
<dbReference type="HOGENOM" id="CLU_2080823_0_0_11"/>
<accession>S5T0U7</accession>
<dbReference type="eggNOG" id="ENOG50321GD">
    <property type="taxonomic scope" value="Bacteria"/>
</dbReference>
<dbReference type="PATRIC" id="fig|1224163.3.peg.695"/>
<evidence type="ECO:0000313" key="2">
    <source>
        <dbReference type="Proteomes" id="UP000015388"/>
    </source>
</evidence>
<reference evidence="1 2" key="1">
    <citation type="submission" date="2012-11" db="EMBL/GenBank/DDBJ databases">
        <title>The complete genome sequence of Corynebacterium maris Coryn-1 (=DSM 45190).</title>
        <authorList>
            <person name="Schaffert L."/>
            <person name="Albersmeier A."/>
            <person name="Kalinowski J."/>
            <person name="Ruckert C."/>
        </authorList>
    </citation>
    <scope>NUCLEOTIDE SEQUENCE [LARGE SCALE GENOMIC DNA]</scope>
    <source>
        <strain evidence="2">Coryn-1</strain>
    </source>
</reference>
<dbReference type="Proteomes" id="UP000015388">
    <property type="component" value="Chromosome"/>
</dbReference>
<evidence type="ECO:0008006" key="3">
    <source>
        <dbReference type="Google" id="ProtNLM"/>
    </source>
</evidence>
<dbReference type="EMBL" id="CP003924">
    <property type="protein sequence ID" value="AGS34175.1"/>
    <property type="molecule type" value="Genomic_DNA"/>
</dbReference>